<dbReference type="EMBL" id="BDRX01000017">
    <property type="protein sequence ID" value="GBF90477.1"/>
    <property type="molecule type" value="Genomic_DNA"/>
</dbReference>
<sequence length="648" mass="61888">MPPSHAAPPAPCPPAPAPLFPAGVVLVKRHASLDDAGPHAQGGRHLFACLARALAARLPAPHGAAHAAPCARVAVVCHASRERVMAAAAGGGWLRDLRPAGGGVEGAAWLRRHPSSSSGGSSRGSSSSSSGGGEVWVSHAAAFDPADLPALAASCAAVLAAQQAGSGGDGATTAEAAAAAAGPVVVISDADECHSSAAGAAAAALAAALQGLPLRPRPRLVFLIQNLHHLPFGPCGCAPRAAPLLRAWAGADGVLAVSGFVAAYLERHWGEGAGGAGSRSGGGGGGGGSTADAGAEADSSGGGDLAEDAAGSGVASRPRVRVVSPASLGALGAPPWRDCGAAALARLWPDGGGAAAGPAPAGDAAAAPPAAARRPVVGMLKLSPEKGAAVFFGLAGRMPDCDFLAVDCRPSDPDCQPVAGAGDGWSSGSRSCSGGGSSGIGGAAGGGSEAAAAPPPNVRLVPPTGDLDGLLGRMDVVMVPSLLEEAFGLVVLDAALRGLPVVAAAAGALPEAAAAAGGGAAIVPVAAARFPLACGACGGGGGGGGGGGCIHGSTCSDGAPACGCACACGGADRTPRPSWERRQLPPAREQPLAEWEAALRRLLASRAAYAAASEAARCGARARVEAALGGGEVGGLLAWLAGDAGDAG</sequence>
<dbReference type="AlphaFoldDB" id="A0A2V0NZY2"/>
<protein>
    <submittedName>
        <fullName evidence="2">Uncharacterized protein</fullName>
    </submittedName>
</protein>
<organism evidence="2 3">
    <name type="scientific">Raphidocelis subcapitata</name>
    <dbReference type="NCBI Taxonomy" id="307507"/>
    <lineage>
        <taxon>Eukaryota</taxon>
        <taxon>Viridiplantae</taxon>
        <taxon>Chlorophyta</taxon>
        <taxon>core chlorophytes</taxon>
        <taxon>Chlorophyceae</taxon>
        <taxon>CS clade</taxon>
        <taxon>Sphaeropleales</taxon>
        <taxon>Selenastraceae</taxon>
        <taxon>Raphidocelis</taxon>
    </lineage>
</organism>
<feature type="compositionally biased region" description="Gly residues" evidence="1">
    <location>
        <begin position="433"/>
        <end position="448"/>
    </location>
</feature>
<feature type="region of interest" description="Disordered" evidence="1">
    <location>
        <begin position="420"/>
        <end position="457"/>
    </location>
</feature>
<evidence type="ECO:0000256" key="1">
    <source>
        <dbReference type="SAM" id="MobiDB-lite"/>
    </source>
</evidence>
<feature type="compositionally biased region" description="Gly residues" evidence="1">
    <location>
        <begin position="273"/>
        <end position="289"/>
    </location>
</feature>
<dbReference type="Gene3D" id="3.40.50.2000">
    <property type="entry name" value="Glycogen Phosphorylase B"/>
    <property type="match status" value="1"/>
</dbReference>
<dbReference type="SUPFAM" id="SSF53756">
    <property type="entry name" value="UDP-Glycosyltransferase/glycogen phosphorylase"/>
    <property type="match status" value="1"/>
</dbReference>
<reference evidence="2 3" key="1">
    <citation type="journal article" date="2018" name="Sci. Rep.">
        <title>Raphidocelis subcapitata (=Pseudokirchneriella subcapitata) provides an insight into genome evolution and environmental adaptations in the Sphaeropleales.</title>
        <authorList>
            <person name="Suzuki S."/>
            <person name="Yamaguchi H."/>
            <person name="Nakajima N."/>
            <person name="Kawachi M."/>
        </authorList>
    </citation>
    <scope>NUCLEOTIDE SEQUENCE [LARGE SCALE GENOMIC DNA]</scope>
    <source>
        <strain evidence="2 3">NIES-35</strain>
    </source>
</reference>
<comment type="caution">
    <text evidence="2">The sequence shown here is derived from an EMBL/GenBank/DDBJ whole genome shotgun (WGS) entry which is preliminary data.</text>
</comment>
<feature type="region of interest" description="Disordered" evidence="1">
    <location>
        <begin position="273"/>
        <end position="312"/>
    </location>
</feature>
<feature type="compositionally biased region" description="Low complexity" evidence="1">
    <location>
        <begin position="115"/>
        <end position="129"/>
    </location>
</feature>
<dbReference type="OrthoDB" id="546977at2759"/>
<dbReference type="Pfam" id="PF13692">
    <property type="entry name" value="Glyco_trans_1_4"/>
    <property type="match status" value="1"/>
</dbReference>
<accession>A0A2V0NZY2</accession>
<dbReference type="Proteomes" id="UP000247498">
    <property type="component" value="Unassembled WGS sequence"/>
</dbReference>
<name>A0A2V0NZY2_9CHLO</name>
<evidence type="ECO:0000313" key="3">
    <source>
        <dbReference type="Proteomes" id="UP000247498"/>
    </source>
</evidence>
<evidence type="ECO:0000313" key="2">
    <source>
        <dbReference type="EMBL" id="GBF90477.1"/>
    </source>
</evidence>
<keyword evidence="3" id="KW-1185">Reference proteome</keyword>
<dbReference type="InParanoid" id="A0A2V0NZY2"/>
<dbReference type="STRING" id="307507.A0A2V0NZY2"/>
<feature type="compositionally biased region" description="Low complexity" evidence="1">
    <location>
        <begin position="290"/>
        <end position="299"/>
    </location>
</feature>
<feature type="region of interest" description="Disordered" evidence="1">
    <location>
        <begin position="110"/>
        <end position="131"/>
    </location>
</feature>
<proteinExistence type="predicted"/>
<gene>
    <name evidence="2" type="ORF">Rsub_03473</name>
</gene>